<dbReference type="AlphaFoldDB" id="A0A9P1IK59"/>
<keyword evidence="1" id="KW-0732">Signal</keyword>
<protein>
    <submittedName>
        <fullName evidence="2">Uncharacterized protein</fullName>
    </submittedName>
</protein>
<dbReference type="EMBL" id="CANHGI010000004">
    <property type="protein sequence ID" value="CAI5446939.1"/>
    <property type="molecule type" value="Genomic_DNA"/>
</dbReference>
<evidence type="ECO:0000313" key="3">
    <source>
        <dbReference type="Proteomes" id="UP001152747"/>
    </source>
</evidence>
<proteinExistence type="predicted"/>
<keyword evidence="3" id="KW-1185">Reference proteome</keyword>
<reference evidence="2" key="1">
    <citation type="submission" date="2022-11" db="EMBL/GenBank/DDBJ databases">
        <authorList>
            <person name="Kikuchi T."/>
        </authorList>
    </citation>
    <scope>NUCLEOTIDE SEQUENCE</scope>
    <source>
        <strain evidence="2">PS1010</strain>
    </source>
</reference>
<feature type="chain" id="PRO_5040287643" evidence="1">
    <location>
        <begin position="17"/>
        <end position="87"/>
    </location>
</feature>
<comment type="caution">
    <text evidence="2">The sequence shown here is derived from an EMBL/GenBank/DDBJ whole genome shotgun (WGS) entry which is preliminary data.</text>
</comment>
<feature type="signal peptide" evidence="1">
    <location>
        <begin position="1"/>
        <end position="16"/>
    </location>
</feature>
<gene>
    <name evidence="2" type="ORF">CAMP_LOCUS9576</name>
</gene>
<evidence type="ECO:0000256" key="1">
    <source>
        <dbReference type="SAM" id="SignalP"/>
    </source>
</evidence>
<accession>A0A9P1IK59</accession>
<sequence length="87" mass="10096">MFLLLFILNSINILHSENNFFNKKQLLKSYTDLIQNQDSLLRIVHESFAVYNCSGHRISGYDFNVGKLDKLMDTADKIPIRPLIKIP</sequence>
<name>A0A9P1IK59_9PELO</name>
<dbReference type="Proteomes" id="UP001152747">
    <property type="component" value="Unassembled WGS sequence"/>
</dbReference>
<evidence type="ECO:0000313" key="2">
    <source>
        <dbReference type="EMBL" id="CAI5446939.1"/>
    </source>
</evidence>
<organism evidence="2 3">
    <name type="scientific">Caenorhabditis angaria</name>
    <dbReference type="NCBI Taxonomy" id="860376"/>
    <lineage>
        <taxon>Eukaryota</taxon>
        <taxon>Metazoa</taxon>
        <taxon>Ecdysozoa</taxon>
        <taxon>Nematoda</taxon>
        <taxon>Chromadorea</taxon>
        <taxon>Rhabditida</taxon>
        <taxon>Rhabditina</taxon>
        <taxon>Rhabditomorpha</taxon>
        <taxon>Rhabditoidea</taxon>
        <taxon>Rhabditidae</taxon>
        <taxon>Peloderinae</taxon>
        <taxon>Caenorhabditis</taxon>
    </lineage>
</organism>